<evidence type="ECO:0000256" key="6">
    <source>
        <dbReference type="ARBA" id="ARBA00012126"/>
    </source>
</evidence>
<dbReference type="GO" id="GO:0051539">
    <property type="term" value="F:4 iron, 4 sulfur cluster binding"/>
    <property type="evidence" value="ECO:0007669"/>
    <property type="project" value="UniProtKB-KW"/>
</dbReference>
<evidence type="ECO:0000256" key="5">
    <source>
        <dbReference type="ARBA" id="ARBA00010826"/>
    </source>
</evidence>
<dbReference type="GO" id="GO:0046872">
    <property type="term" value="F:metal ion binding"/>
    <property type="evidence" value="ECO:0007669"/>
    <property type="project" value="UniProtKB-KW"/>
</dbReference>
<comment type="pathway">
    <text evidence="3">Cofactor biosynthesis; coenzyme F0 biosynthesis.</text>
</comment>
<dbReference type="InterPro" id="IPR019940">
    <property type="entry name" value="CofH_family"/>
</dbReference>
<dbReference type="SMART" id="SM00729">
    <property type="entry name" value="Elp3"/>
    <property type="match status" value="2"/>
</dbReference>
<keyword evidence="10" id="KW-0808">Transferase</keyword>
<dbReference type="SFLD" id="SFLDG01388">
    <property type="entry name" value="7_8-didemethyl-8-hydroxy-5-dea"/>
    <property type="match status" value="2"/>
</dbReference>
<dbReference type="PANTHER" id="PTHR43076:SF1">
    <property type="entry name" value="LIPOYL SYNTHASE 2"/>
    <property type="match status" value="1"/>
</dbReference>
<keyword evidence="11" id="KW-0949">S-adenosyl-L-methionine</keyword>
<gene>
    <name evidence="19" type="ORF">BN381_410025</name>
</gene>
<keyword evidence="20" id="KW-1185">Reference proteome</keyword>
<dbReference type="Gene3D" id="3.20.20.70">
    <property type="entry name" value="Aldolase class I"/>
    <property type="match status" value="2"/>
</dbReference>
<dbReference type="InterPro" id="IPR034405">
    <property type="entry name" value="F420"/>
</dbReference>
<dbReference type="SFLD" id="SFLDG01064">
    <property type="entry name" value="F420__menaquinone_cofactor_bio"/>
    <property type="match status" value="3"/>
</dbReference>
<dbReference type="SFLD" id="SFLDF00294">
    <property type="entry name" value="7_8-didemethyl-8-hydroxy-5-dea"/>
    <property type="match status" value="1"/>
</dbReference>
<dbReference type="HOGENOM" id="CLU_010522_0_0_11"/>
<evidence type="ECO:0000313" key="20">
    <source>
        <dbReference type="Proteomes" id="UP000018291"/>
    </source>
</evidence>
<evidence type="ECO:0000256" key="2">
    <source>
        <dbReference type="ARBA" id="ARBA00003692"/>
    </source>
</evidence>
<dbReference type="Proteomes" id="UP000018291">
    <property type="component" value="Unassembled WGS sequence"/>
</dbReference>
<keyword evidence="9" id="KW-0004">4Fe-4S</keyword>
<reference evidence="19 20" key="1">
    <citation type="journal article" date="2013" name="ISME J.">
        <title>Metabolic model for the filamentous 'Candidatus Microthrix parvicella' based on genomic and metagenomic analyses.</title>
        <authorList>
            <person name="Jon McIlroy S."/>
            <person name="Kristiansen R."/>
            <person name="Albertsen M."/>
            <person name="Michael Karst S."/>
            <person name="Rossetti S."/>
            <person name="Lund Nielsen J."/>
            <person name="Tandoi V."/>
            <person name="James Seviour R."/>
            <person name="Nielsen P.H."/>
        </authorList>
    </citation>
    <scope>NUCLEOTIDE SEQUENCE [LARGE SCALE GENOMIC DNA]</scope>
    <source>
        <strain evidence="19 20">RN1</strain>
    </source>
</reference>
<keyword evidence="14" id="KW-0411">Iron-sulfur</keyword>
<evidence type="ECO:0000256" key="1">
    <source>
        <dbReference type="ARBA" id="ARBA00001966"/>
    </source>
</evidence>
<dbReference type="EC" id="4.3.1.32" evidence="6"/>
<dbReference type="SFLD" id="SFLDS00029">
    <property type="entry name" value="Radical_SAM"/>
    <property type="match status" value="3"/>
</dbReference>
<comment type="function">
    <text evidence="2">Catalyzes the radical-mediated synthesis of 7,8-didemethyl-8-hydroxy-5-deazariboflavin (FO) from 5-amino-6-(D-ribitylamino)uracil and L-tyrosine.</text>
</comment>
<evidence type="ECO:0000256" key="12">
    <source>
        <dbReference type="ARBA" id="ARBA00022723"/>
    </source>
</evidence>
<evidence type="ECO:0000256" key="15">
    <source>
        <dbReference type="ARBA" id="ARBA00023239"/>
    </source>
</evidence>
<dbReference type="PROSITE" id="PS51918">
    <property type="entry name" value="RADICAL_SAM"/>
    <property type="match status" value="2"/>
</dbReference>
<dbReference type="Pfam" id="PF19288">
    <property type="entry name" value="CofH_C"/>
    <property type="match status" value="1"/>
</dbReference>
<evidence type="ECO:0000259" key="18">
    <source>
        <dbReference type="PROSITE" id="PS51918"/>
    </source>
</evidence>
<keyword evidence="15" id="KW-0456">Lyase</keyword>
<dbReference type="InterPro" id="IPR020050">
    <property type="entry name" value="FO_synthase_su2"/>
</dbReference>
<evidence type="ECO:0000256" key="9">
    <source>
        <dbReference type="ARBA" id="ARBA00022485"/>
    </source>
</evidence>
<evidence type="ECO:0000256" key="16">
    <source>
        <dbReference type="ARBA" id="ARBA00048468"/>
    </source>
</evidence>
<dbReference type="SUPFAM" id="SSF102114">
    <property type="entry name" value="Radical SAM enzymes"/>
    <property type="match status" value="2"/>
</dbReference>
<comment type="cofactor">
    <cofactor evidence="1">
        <name>[4Fe-4S] cluster</name>
        <dbReference type="ChEBI" id="CHEBI:49883"/>
    </cofactor>
</comment>
<dbReference type="GO" id="GO:0044689">
    <property type="term" value="F:7,8-didemethyl-8-hydroxy-5-deazariboflavin synthase activity"/>
    <property type="evidence" value="ECO:0007669"/>
    <property type="project" value="UniProtKB-EC"/>
</dbReference>
<sequence>MTVTVGHRQVRDMVPSMHNLLELPHAELLARAAARRDAAFGNRVTYSPKVFIPLTMLCSDRCGYCTFAQPPARLEHPYLGLDEVLKLARAGAEAGCHEALFTLGERPELRYPAARDWLDTNGYESTVHYVVDAANAVLEETGLLPHANAGALFPEELLALRRVSPSQGMMIESLNGGLEAHRGSPDKVPTRRLATLEWAGELAIPFTTGILVGIGESRSDRVDALVAIAESHRRHGHVQEVIVQNFLPKHGTAMWRSDPCPDDAYTEAIALARLILPDDVAVQAPPNLSDEFGHLLAAGVSDWGGVSPVTADHVNPERPWPDLDRLTEVTEAAGFTLAPRLTVHPAWAAEPLRWLDPKLRFAVMDRSDAEFLARDDPGSVFPERIKERAAAQVADGAEVELIGIDSSQWYSGVPVEPPVLVPAFSGGSRRLQGAVDEVLTAFEAGEDLDEDRIVTLFGARGPEVGEIAEAADRLRSEVVGDDVTYVVNRNINYTNVCTFKCRFCGFSKGPLSLNLRGTPYLLTLDDIAERAAEGWARGATEVTLQGGIHPNFDGDYYLDVTRAVKEAVPEMHIHGFTALEVTEGAGRLGEDLEKYLGRLVDAGLASLPGTAAEVLDDEVRAELCPDKINTEEWLEAHRVAHRVGLRSNVTIMFGSIEQPRHWARHLIRTRDLQAETGGFTEFVPLPFVHMASPIYLQRKARRGPTWREVVLMHAVGRLAFRGYIDNIQASWVKLGLGGARQLLQAGVNDLGGTLMDENISRAAGADHGTLATADDFAALVEPLGRPLCQRSTLYGRVDHSPHEVQPTVGAART</sequence>
<evidence type="ECO:0000256" key="3">
    <source>
        <dbReference type="ARBA" id="ARBA00004712"/>
    </source>
</evidence>
<dbReference type="EC" id="2.5.1.147" evidence="7"/>
<keyword evidence="12" id="KW-0479">Metal-binding</keyword>
<dbReference type="SFLD" id="SFLDG01389">
    <property type="entry name" value="menaquinone_synthsis_involved"/>
    <property type="match status" value="1"/>
</dbReference>
<keyword evidence="13" id="KW-0408">Iron</keyword>
<evidence type="ECO:0000256" key="13">
    <source>
        <dbReference type="ARBA" id="ARBA00023004"/>
    </source>
</evidence>
<evidence type="ECO:0000256" key="17">
    <source>
        <dbReference type="ARBA" id="ARBA00048974"/>
    </source>
</evidence>
<dbReference type="NCBIfam" id="TIGR03551">
    <property type="entry name" value="F420_cofH"/>
    <property type="match status" value="1"/>
</dbReference>
<dbReference type="NCBIfam" id="TIGR00423">
    <property type="entry name" value="CofH family radical SAM protein"/>
    <property type="match status" value="1"/>
</dbReference>
<dbReference type="HAMAP" id="MF_01611">
    <property type="entry name" value="FO_synth_sub1"/>
    <property type="match status" value="1"/>
</dbReference>
<evidence type="ECO:0000256" key="4">
    <source>
        <dbReference type="ARBA" id="ARBA00010051"/>
    </source>
</evidence>
<dbReference type="Pfam" id="PF04055">
    <property type="entry name" value="Radical_SAM"/>
    <property type="match status" value="2"/>
</dbReference>
<comment type="similarity">
    <text evidence="5">In the N-terminal section; belongs to the radical SAM superfamily. CofG family.</text>
</comment>
<dbReference type="EMBL" id="CANL01000036">
    <property type="protein sequence ID" value="CCM64556.1"/>
    <property type="molecule type" value="Genomic_DNA"/>
</dbReference>
<dbReference type="SFLD" id="SFLDF00343">
    <property type="entry name" value="aminofutalosine_synthase_(mqnE"/>
    <property type="match status" value="1"/>
</dbReference>
<feature type="domain" description="Radical SAM core" evidence="18">
    <location>
        <begin position="483"/>
        <end position="721"/>
    </location>
</feature>
<dbReference type="eggNOG" id="COG1060">
    <property type="taxonomic scope" value="Bacteria"/>
</dbReference>
<dbReference type="AlphaFoldDB" id="R4Z5F6"/>
<comment type="catalytic activity">
    <reaction evidence="16">
        <text>5-amino-6-(D-ribitylamino)uracil + L-tyrosine + S-adenosyl-L-methionine = 5-amino-5-(4-hydroxybenzyl)-6-(D-ribitylimino)-5,6-dihydrouracil + 2-iminoacetate + 5'-deoxyadenosine + L-methionine + H(+)</text>
        <dbReference type="Rhea" id="RHEA:55200"/>
        <dbReference type="ChEBI" id="CHEBI:15378"/>
        <dbReference type="ChEBI" id="CHEBI:15934"/>
        <dbReference type="ChEBI" id="CHEBI:17319"/>
        <dbReference type="ChEBI" id="CHEBI:57844"/>
        <dbReference type="ChEBI" id="CHEBI:58315"/>
        <dbReference type="ChEBI" id="CHEBI:59789"/>
        <dbReference type="ChEBI" id="CHEBI:77846"/>
        <dbReference type="ChEBI" id="CHEBI:85936"/>
        <dbReference type="EC" id="2.5.1.147"/>
    </reaction>
</comment>
<dbReference type="NCBIfam" id="NF004884">
    <property type="entry name" value="PRK06245.1"/>
    <property type="match status" value="1"/>
</dbReference>
<comment type="similarity">
    <text evidence="4">In the C-terminal section; belongs to the radical SAM superfamily. CofH family.</text>
</comment>
<dbReference type="CDD" id="cd01335">
    <property type="entry name" value="Radical_SAM"/>
    <property type="match status" value="2"/>
</dbReference>
<evidence type="ECO:0000256" key="7">
    <source>
        <dbReference type="ARBA" id="ARBA00012289"/>
    </source>
</evidence>
<evidence type="ECO:0000313" key="19">
    <source>
        <dbReference type="EMBL" id="CCM64556.1"/>
    </source>
</evidence>
<proteinExistence type="inferred from homology"/>
<comment type="catalytic activity">
    <reaction evidence="17">
        <text>5-amino-5-(4-hydroxybenzyl)-6-(D-ribitylimino)-5,6-dihydrouracil + S-adenosyl-L-methionine = 7,8-didemethyl-8-hydroxy-5-deazariboflavin + 5'-deoxyadenosine + L-methionine + NH4(+) + H(+)</text>
        <dbReference type="Rhea" id="RHEA:55204"/>
        <dbReference type="ChEBI" id="CHEBI:15378"/>
        <dbReference type="ChEBI" id="CHEBI:17319"/>
        <dbReference type="ChEBI" id="CHEBI:28938"/>
        <dbReference type="ChEBI" id="CHEBI:57844"/>
        <dbReference type="ChEBI" id="CHEBI:59789"/>
        <dbReference type="ChEBI" id="CHEBI:59904"/>
        <dbReference type="ChEBI" id="CHEBI:85936"/>
        <dbReference type="EC" id="4.3.1.32"/>
    </reaction>
</comment>
<dbReference type="InterPro" id="IPR007197">
    <property type="entry name" value="rSAM"/>
</dbReference>
<dbReference type="InterPro" id="IPR013785">
    <property type="entry name" value="Aldolase_TIM"/>
</dbReference>
<name>R4Z5F6_9ACTN</name>
<organism evidence="19 20">
    <name type="scientific">Candidatus Neomicrothrix parvicella RN1</name>
    <dbReference type="NCBI Taxonomy" id="1229780"/>
    <lineage>
        <taxon>Bacteria</taxon>
        <taxon>Bacillati</taxon>
        <taxon>Actinomycetota</taxon>
        <taxon>Acidimicrobiia</taxon>
        <taxon>Acidimicrobiales</taxon>
        <taxon>Microthrixaceae</taxon>
        <taxon>Candidatus Neomicrothrix</taxon>
    </lineage>
</organism>
<accession>R4Z5F6</accession>
<dbReference type="InterPro" id="IPR006638">
    <property type="entry name" value="Elp3/MiaA/NifB-like_rSAM"/>
</dbReference>
<dbReference type="OrthoDB" id="9802027at2"/>
<protein>
    <recommendedName>
        <fullName evidence="8">FO synthase</fullName>
        <ecNumber evidence="7">2.5.1.147</ecNumber>
        <ecNumber evidence="6">4.3.1.32</ecNumber>
    </recommendedName>
</protein>
<dbReference type="InterPro" id="IPR045567">
    <property type="entry name" value="CofH/MnqC-like_C"/>
</dbReference>
<dbReference type="HAMAP" id="MF_01612">
    <property type="entry name" value="FO_synth_sub2"/>
    <property type="match status" value="1"/>
</dbReference>
<dbReference type="NCBIfam" id="TIGR03550">
    <property type="entry name" value="F420_cofG"/>
    <property type="match status" value="1"/>
</dbReference>
<dbReference type="GO" id="GO:0141093">
    <property type="term" value="F:5-amino-6-(D-ribitylamino)uracil--L-tyrosine 4-hydroxyphenyl transferase activity"/>
    <property type="evidence" value="ECO:0007669"/>
    <property type="project" value="UniProtKB-EC"/>
</dbReference>
<evidence type="ECO:0000256" key="10">
    <source>
        <dbReference type="ARBA" id="ARBA00022679"/>
    </source>
</evidence>
<feature type="domain" description="Radical SAM core" evidence="18">
    <location>
        <begin position="44"/>
        <end position="287"/>
    </location>
</feature>
<dbReference type="STRING" id="1229780.BN381_410025"/>
<dbReference type="UniPathway" id="UPA00072"/>
<evidence type="ECO:0000256" key="8">
    <source>
        <dbReference type="ARBA" id="ARBA00022220"/>
    </source>
</evidence>
<evidence type="ECO:0000256" key="11">
    <source>
        <dbReference type="ARBA" id="ARBA00022691"/>
    </source>
</evidence>
<dbReference type="PANTHER" id="PTHR43076">
    <property type="entry name" value="FO SYNTHASE (COFH)"/>
    <property type="match status" value="1"/>
</dbReference>
<dbReference type="InterPro" id="IPR019939">
    <property type="entry name" value="CofG_family"/>
</dbReference>
<dbReference type="InterPro" id="IPR058240">
    <property type="entry name" value="rSAM_sf"/>
</dbReference>
<evidence type="ECO:0000256" key="14">
    <source>
        <dbReference type="ARBA" id="ARBA00023014"/>
    </source>
</evidence>
<comment type="caution">
    <text evidence="19">The sequence shown here is derived from an EMBL/GenBank/DDBJ whole genome shotgun (WGS) entry which is preliminary data.</text>
</comment>